<dbReference type="PROSITE" id="PS51898">
    <property type="entry name" value="TYR_RECOMBINASE"/>
    <property type="match status" value="1"/>
</dbReference>
<reference evidence="9" key="3">
    <citation type="submission" date="2016-10" db="EMBL/GenBank/DDBJ databases">
        <authorList>
            <person name="Wibberg D."/>
        </authorList>
    </citation>
    <scope>NUCLEOTIDE SEQUENCE [LARGE SCALE GENOMIC DNA]</scope>
</reference>
<dbReference type="PANTHER" id="PTHR30349:SF90">
    <property type="entry name" value="TYROSINE RECOMBINASE XERD"/>
    <property type="match status" value="1"/>
</dbReference>
<evidence type="ECO:0000256" key="4">
    <source>
        <dbReference type="PROSITE-ProRule" id="PRU01248"/>
    </source>
</evidence>
<feature type="domain" description="Tyr recombinase" evidence="5">
    <location>
        <begin position="119"/>
        <end position="304"/>
    </location>
</feature>
<dbReference type="RefSeq" id="WP_072382324.1">
    <property type="nucleotide sequence ID" value="NZ_FNXB01000129.1"/>
</dbReference>
<evidence type="ECO:0000259" key="5">
    <source>
        <dbReference type="PROSITE" id="PS51898"/>
    </source>
</evidence>
<dbReference type="InterPro" id="IPR004107">
    <property type="entry name" value="Integrase_SAM-like_N"/>
</dbReference>
<evidence type="ECO:0000256" key="1">
    <source>
        <dbReference type="ARBA" id="ARBA00022908"/>
    </source>
</evidence>
<keyword evidence="1" id="KW-0229">DNA integration</keyword>
<dbReference type="InterPro" id="IPR050090">
    <property type="entry name" value="Tyrosine_recombinase_XerCD"/>
</dbReference>
<dbReference type="Gene3D" id="1.10.150.130">
    <property type="match status" value="1"/>
</dbReference>
<evidence type="ECO:0000313" key="10">
    <source>
        <dbReference type="Proteomes" id="UP000198939"/>
    </source>
</evidence>
<dbReference type="PANTHER" id="PTHR30349">
    <property type="entry name" value="PHAGE INTEGRASE-RELATED"/>
    <property type="match status" value="1"/>
</dbReference>
<dbReference type="SUPFAM" id="SSF56349">
    <property type="entry name" value="DNA breaking-rejoining enzymes"/>
    <property type="match status" value="1"/>
</dbReference>
<evidence type="ECO:0000256" key="2">
    <source>
        <dbReference type="ARBA" id="ARBA00023125"/>
    </source>
</evidence>
<evidence type="ECO:0000256" key="3">
    <source>
        <dbReference type="ARBA" id="ARBA00023172"/>
    </source>
</evidence>
<feature type="domain" description="Core-binding (CB)" evidence="6">
    <location>
        <begin position="2"/>
        <end position="95"/>
    </location>
</feature>
<keyword evidence="3" id="KW-0233">DNA recombination</keyword>
<dbReference type="Pfam" id="PF00589">
    <property type="entry name" value="Phage_integrase"/>
    <property type="match status" value="1"/>
</dbReference>
<dbReference type="Gene3D" id="1.10.443.10">
    <property type="entry name" value="Intergrase catalytic core"/>
    <property type="match status" value="1"/>
</dbReference>
<dbReference type="GO" id="GO:0015074">
    <property type="term" value="P:DNA integration"/>
    <property type="evidence" value="ECO:0007669"/>
    <property type="project" value="UniProtKB-KW"/>
</dbReference>
<dbReference type="Pfam" id="PF02899">
    <property type="entry name" value="Phage_int_SAM_1"/>
    <property type="match status" value="1"/>
</dbReference>
<accession>A0A1H8X794</accession>
<protein>
    <submittedName>
        <fullName evidence="8">Site-specific recombinase XerD</fullName>
    </submittedName>
    <submittedName>
        <fullName evidence="7">Tyrosine recombinase XerD</fullName>
    </submittedName>
</protein>
<gene>
    <name evidence="7" type="primary">xerD_7</name>
    <name evidence="7" type="ORF">RTCCBAU85039_6856</name>
    <name evidence="8" type="ORF">SAMN05216228_11101</name>
</gene>
<proteinExistence type="predicted"/>
<dbReference type="EMBL" id="FNXB01000129">
    <property type="protein sequence ID" value="SEI22465.1"/>
    <property type="molecule type" value="Genomic_DNA"/>
</dbReference>
<dbReference type="PROSITE" id="PS51900">
    <property type="entry name" value="CB"/>
    <property type="match status" value="1"/>
</dbReference>
<keyword evidence="10" id="KW-1185">Reference proteome</keyword>
<dbReference type="InterPro" id="IPR044068">
    <property type="entry name" value="CB"/>
</dbReference>
<dbReference type="InterPro" id="IPR002104">
    <property type="entry name" value="Integrase_catalytic"/>
</dbReference>
<keyword evidence="2 4" id="KW-0238">DNA-binding</keyword>
<dbReference type="Proteomes" id="UP000198939">
    <property type="component" value="Unassembled WGS sequence"/>
</dbReference>
<dbReference type="EMBL" id="FOCV01000110">
    <property type="protein sequence ID" value="SEP35691.1"/>
    <property type="molecule type" value="Genomic_DNA"/>
</dbReference>
<dbReference type="GO" id="GO:0006310">
    <property type="term" value="P:DNA recombination"/>
    <property type="evidence" value="ECO:0007669"/>
    <property type="project" value="UniProtKB-KW"/>
</dbReference>
<dbReference type="STRING" id="501024.RTCCBAU85039_6856"/>
<dbReference type="InterPro" id="IPR011010">
    <property type="entry name" value="DNA_brk_join_enz"/>
</dbReference>
<reference evidence="8 10" key="1">
    <citation type="submission" date="2016-10" db="EMBL/GenBank/DDBJ databases">
        <authorList>
            <person name="Varghese N."/>
            <person name="Submissions S."/>
        </authorList>
    </citation>
    <scope>NUCLEOTIDE SEQUENCE [LARGE SCALE GENOMIC DNA]</scope>
    <source>
        <strain evidence="8 10">CGMCC 1.7071</strain>
    </source>
</reference>
<dbReference type="Proteomes" id="UP000183063">
    <property type="component" value="Unassembled WGS sequence"/>
</dbReference>
<organism evidence="7 9">
    <name type="scientific">Rhizobium tibeticum</name>
    <dbReference type="NCBI Taxonomy" id="501024"/>
    <lineage>
        <taxon>Bacteria</taxon>
        <taxon>Pseudomonadati</taxon>
        <taxon>Pseudomonadota</taxon>
        <taxon>Alphaproteobacteria</taxon>
        <taxon>Hyphomicrobiales</taxon>
        <taxon>Rhizobiaceae</taxon>
        <taxon>Rhizobium/Agrobacterium group</taxon>
        <taxon>Rhizobium</taxon>
    </lineage>
</organism>
<dbReference type="AlphaFoldDB" id="A0A1H8X794"/>
<evidence type="ECO:0000313" key="9">
    <source>
        <dbReference type="Proteomes" id="UP000183063"/>
    </source>
</evidence>
<dbReference type="GO" id="GO:0003677">
    <property type="term" value="F:DNA binding"/>
    <property type="evidence" value="ECO:0007669"/>
    <property type="project" value="UniProtKB-UniRule"/>
</dbReference>
<dbReference type="InterPro" id="IPR013762">
    <property type="entry name" value="Integrase-like_cat_sf"/>
</dbReference>
<name>A0A1H8X794_9HYPH</name>
<evidence type="ECO:0000313" key="7">
    <source>
        <dbReference type="EMBL" id="SEI22465.1"/>
    </source>
</evidence>
<dbReference type="InterPro" id="IPR010998">
    <property type="entry name" value="Integrase_recombinase_N"/>
</dbReference>
<evidence type="ECO:0000259" key="6">
    <source>
        <dbReference type="PROSITE" id="PS51900"/>
    </source>
</evidence>
<sequence>MTKLAPLITGFLRDYMPQQRGYSPQSCATYAFSFKLLFNFTASRLGTRPSLLAIEDLDAPMIVAFLAHIEQDRGNSASTRNVRLAAIKAFMRYLEHKVPSALEQIGRVHAIPTKRHDQKLIRHLTMEEVHAVLNAPDLSTRSGIRDRAMMHLCFAGGLRVSELIGVLTENLSLRHGASVTVLGKGRKERCLPLWKDTARDLRAWLSVRGAVRVPELFVNAQGDPMTRAGFEYVLDKHVGKAAENCASLRDRRVSPHQLRHSCAVVMLQATRDIRKVALWLGHADIRTTEVYLRMDPSEKLEAVEAVIPPELRRGRFKAPDALIASLLSDLG</sequence>
<dbReference type="OrthoDB" id="9801717at2"/>
<reference evidence="7" key="2">
    <citation type="submission" date="2016-10" db="EMBL/GenBank/DDBJ databases">
        <authorList>
            <person name="de Groot N.N."/>
        </authorList>
    </citation>
    <scope>NUCLEOTIDE SEQUENCE [LARGE SCALE GENOMIC DNA]</scope>
    <source>
        <strain evidence="7">CCBAU85039</strain>
    </source>
</reference>
<evidence type="ECO:0000313" key="8">
    <source>
        <dbReference type="EMBL" id="SEP35691.1"/>
    </source>
</evidence>